<dbReference type="SMART" id="SM00342">
    <property type="entry name" value="HTH_ARAC"/>
    <property type="match status" value="1"/>
</dbReference>
<protein>
    <submittedName>
        <fullName evidence="5">Transcriptional regulator, AraC family</fullName>
    </submittedName>
</protein>
<dbReference type="EMBL" id="CP000250">
    <property type="protein sequence ID" value="ABD05844.1"/>
    <property type="molecule type" value="Genomic_DNA"/>
</dbReference>
<dbReference type="Pfam" id="PF12625">
    <property type="entry name" value="Arabinose_bd"/>
    <property type="match status" value="1"/>
</dbReference>
<gene>
    <name evidence="5" type="ordered locus">RPB_1134</name>
</gene>
<reference evidence="5 6" key="1">
    <citation type="submission" date="2006-01" db="EMBL/GenBank/DDBJ databases">
        <title>Complete sequence of Rhodopseudomonas palustris HaA2.</title>
        <authorList>
            <consortium name="US DOE Joint Genome Institute"/>
            <person name="Copeland A."/>
            <person name="Lucas S."/>
            <person name="Lapidus A."/>
            <person name="Barry K."/>
            <person name="Detter J.C."/>
            <person name="Glavina T."/>
            <person name="Hammon N."/>
            <person name="Israni S."/>
            <person name="Pitluck S."/>
            <person name="Chain P."/>
            <person name="Malfatti S."/>
            <person name="Shin M."/>
            <person name="Vergez L."/>
            <person name="Schmutz J."/>
            <person name="Larimer F."/>
            <person name="Land M."/>
            <person name="Hauser L."/>
            <person name="Pelletier D.A."/>
            <person name="Kyrpides N."/>
            <person name="Anderson I."/>
            <person name="Oda Y."/>
            <person name="Harwood C.S."/>
            <person name="Richardson P."/>
        </authorList>
    </citation>
    <scope>NUCLEOTIDE SEQUENCE [LARGE SCALE GENOMIC DNA]</scope>
    <source>
        <strain evidence="5 6">HaA2</strain>
    </source>
</reference>
<dbReference type="HOGENOM" id="CLU_047522_1_3_5"/>
<dbReference type="SUPFAM" id="SSF46689">
    <property type="entry name" value="Homeodomain-like"/>
    <property type="match status" value="1"/>
</dbReference>
<keyword evidence="6" id="KW-1185">Reference proteome</keyword>
<evidence type="ECO:0000313" key="5">
    <source>
        <dbReference type="EMBL" id="ABD05844.1"/>
    </source>
</evidence>
<keyword evidence="3" id="KW-0804">Transcription</keyword>
<sequence>MRLRRVVRFLLRDPGVSFGSVDMSASGTIACGPVQQLLVALARSRPESAGINARVGISRATLDDPSGMLPLAAFTSMLEAAAHESGNRTLGIELGRDFKLAALGPISDLMRTAQTVGDALESFSGFFASIQTSTRTTLSVSDGIARLSYAIEDPAIRFREQDAGFSLAIEYSMLAGFLGPAWRASGVEFEHAAGDDLPFYQQHFDCPLRFGRRENALLFQARCLDVPLQQADRNLHARLRADLAEVIQRRATRLDLVRGIEAWIAASLCRSVATDIEVVACDFGMSTRSFQRRLADHGVNYLDIRNRVRSHIAKCMLAETGAPVTSIALQLGYSETSAFSRGFKSQVGETPVEFRKRRRGIDPAAAAAA</sequence>
<dbReference type="InterPro" id="IPR032687">
    <property type="entry name" value="AraC-type_N"/>
</dbReference>
<dbReference type="eggNOG" id="COG2207">
    <property type="taxonomic scope" value="Bacteria"/>
</dbReference>
<evidence type="ECO:0000256" key="1">
    <source>
        <dbReference type="ARBA" id="ARBA00023015"/>
    </source>
</evidence>
<dbReference type="PANTHER" id="PTHR47894">
    <property type="entry name" value="HTH-TYPE TRANSCRIPTIONAL REGULATOR GADX"/>
    <property type="match status" value="1"/>
</dbReference>
<dbReference type="GO" id="GO:0005829">
    <property type="term" value="C:cytosol"/>
    <property type="evidence" value="ECO:0007669"/>
    <property type="project" value="TreeGrafter"/>
</dbReference>
<dbReference type="Gene3D" id="1.10.10.60">
    <property type="entry name" value="Homeodomain-like"/>
    <property type="match status" value="1"/>
</dbReference>
<dbReference type="InterPro" id="IPR009057">
    <property type="entry name" value="Homeodomain-like_sf"/>
</dbReference>
<dbReference type="AlphaFoldDB" id="Q2J116"/>
<name>Q2J116_RHOP2</name>
<keyword evidence="1" id="KW-0805">Transcription regulation</keyword>
<dbReference type="InterPro" id="IPR018060">
    <property type="entry name" value="HTH_AraC"/>
</dbReference>
<dbReference type="STRING" id="316058.RPB_1134"/>
<keyword evidence="2" id="KW-0238">DNA-binding</keyword>
<dbReference type="GO" id="GO:0000976">
    <property type="term" value="F:transcription cis-regulatory region binding"/>
    <property type="evidence" value="ECO:0007669"/>
    <property type="project" value="TreeGrafter"/>
</dbReference>
<evidence type="ECO:0000313" key="6">
    <source>
        <dbReference type="Proteomes" id="UP000008809"/>
    </source>
</evidence>
<evidence type="ECO:0000256" key="3">
    <source>
        <dbReference type="ARBA" id="ARBA00023163"/>
    </source>
</evidence>
<dbReference type="Pfam" id="PF12833">
    <property type="entry name" value="HTH_18"/>
    <property type="match status" value="1"/>
</dbReference>
<feature type="domain" description="HTH araC/xylS-type" evidence="4">
    <location>
        <begin position="258"/>
        <end position="357"/>
    </location>
</feature>
<dbReference type="PROSITE" id="PS01124">
    <property type="entry name" value="HTH_ARAC_FAMILY_2"/>
    <property type="match status" value="1"/>
</dbReference>
<accession>Q2J116</accession>
<proteinExistence type="predicted"/>
<evidence type="ECO:0000259" key="4">
    <source>
        <dbReference type="PROSITE" id="PS01124"/>
    </source>
</evidence>
<evidence type="ECO:0000256" key="2">
    <source>
        <dbReference type="ARBA" id="ARBA00023125"/>
    </source>
</evidence>
<dbReference type="KEGG" id="rpb:RPB_1134"/>
<dbReference type="GO" id="GO:0003700">
    <property type="term" value="F:DNA-binding transcription factor activity"/>
    <property type="evidence" value="ECO:0007669"/>
    <property type="project" value="InterPro"/>
</dbReference>
<dbReference type="InterPro" id="IPR020449">
    <property type="entry name" value="Tscrpt_reg_AraC-type_HTH"/>
</dbReference>
<organism evidence="5 6">
    <name type="scientific">Rhodopseudomonas palustris (strain HaA2)</name>
    <dbReference type="NCBI Taxonomy" id="316058"/>
    <lineage>
        <taxon>Bacteria</taxon>
        <taxon>Pseudomonadati</taxon>
        <taxon>Pseudomonadota</taxon>
        <taxon>Alphaproteobacteria</taxon>
        <taxon>Hyphomicrobiales</taxon>
        <taxon>Nitrobacteraceae</taxon>
        <taxon>Rhodopseudomonas</taxon>
    </lineage>
</organism>
<dbReference type="PRINTS" id="PR00032">
    <property type="entry name" value="HTHARAC"/>
</dbReference>
<dbReference type="Proteomes" id="UP000008809">
    <property type="component" value="Chromosome"/>
</dbReference>
<dbReference type="PANTHER" id="PTHR47894:SF4">
    <property type="entry name" value="HTH-TYPE TRANSCRIPTIONAL REGULATOR GADX"/>
    <property type="match status" value="1"/>
</dbReference>